<reference evidence="3" key="1">
    <citation type="submission" date="2011-01" db="EMBL/GenBank/DDBJ databases">
        <title>The Genome Sequence of Nematocida parisii strain ERTm3.</title>
        <authorList>
            <consortium name="The Broad Institute Genome Sequencing Platform"/>
            <consortium name="The Broad Institute Genome Sequencing Center for Infectious Disease"/>
            <person name="Cuomo C."/>
            <person name="Troemel E."/>
            <person name="Young S.K."/>
            <person name="Zeng Q."/>
            <person name="Gargeya S."/>
            <person name="Fitzgerald M."/>
            <person name="Haas B."/>
            <person name="Abouelleil A."/>
            <person name="Alvarado L."/>
            <person name="Arachchi H.M."/>
            <person name="Berlin A."/>
            <person name="Chapman S.B."/>
            <person name="Gearin G."/>
            <person name="Goldberg J."/>
            <person name="Griggs A."/>
            <person name="Gujja S."/>
            <person name="Hansen M."/>
            <person name="Heiman D."/>
            <person name="Howarth C."/>
            <person name="Larimer J."/>
            <person name="Lui A."/>
            <person name="MacDonald P.J.P."/>
            <person name="McCowen C."/>
            <person name="Montmayeur A."/>
            <person name="Murphy C."/>
            <person name="Neiman D."/>
            <person name="Pearson M."/>
            <person name="Priest M."/>
            <person name="Roberts A."/>
            <person name="Saif S."/>
            <person name="Shea T."/>
            <person name="Sisk P."/>
            <person name="Stolte C."/>
            <person name="Sykes S."/>
            <person name="Wortman J."/>
            <person name="Nusbaum C."/>
            <person name="Birren B."/>
        </authorList>
    </citation>
    <scope>NUCLEOTIDE SEQUENCE</scope>
    <source>
        <strain evidence="3">ERTm3</strain>
    </source>
</reference>
<evidence type="ECO:0000256" key="1">
    <source>
        <dbReference type="SAM" id="MobiDB-lite"/>
    </source>
</evidence>
<accession>I3EJE2</accession>
<feature type="compositionally biased region" description="Polar residues" evidence="1">
    <location>
        <begin position="1"/>
        <end position="25"/>
    </location>
</feature>
<dbReference type="InParanoid" id="I3EJE2"/>
<sequence>MEETLTNTSQNKTYTEVSTQDITEFNNPTNPNTPQQLITTVMYYIRLIFTIITPIFFTTLIIELAQNLNIMVNNSPYIAYKDISINLTRPAKTMISIIIFSIYLLLNIIYYIPRTISLIRPGYNTPVYNIYNNISVYIKYIYIPLSIFILVPSISTIIYKYIIIHEWLILIINGFFILQLVYIISEIIFNYINTFQYTVYTPSSERMKITFISIYYINHIIILLLCMVLIMHSTEFIPMTVLESIYINRTISTVNNTV</sequence>
<dbReference type="OrthoDB" id="10637848at2759"/>
<feature type="transmembrane region" description="Helical" evidence="2">
    <location>
        <begin position="167"/>
        <end position="189"/>
    </location>
</feature>
<keyword evidence="2" id="KW-0472">Membrane</keyword>
<feature type="transmembrane region" description="Helical" evidence="2">
    <location>
        <begin position="141"/>
        <end position="162"/>
    </location>
</feature>
<gene>
    <name evidence="3" type="ORF">NEQG_00109</name>
</gene>
<protein>
    <submittedName>
        <fullName evidence="3">Uncharacterized protein</fullName>
    </submittedName>
</protein>
<feature type="transmembrane region" description="Helical" evidence="2">
    <location>
        <begin position="41"/>
        <end position="62"/>
    </location>
</feature>
<dbReference type="AlphaFoldDB" id="I3EJE2"/>
<name>I3EJE2_NEMP3</name>
<feature type="transmembrane region" description="Helical" evidence="2">
    <location>
        <begin position="209"/>
        <end position="230"/>
    </location>
</feature>
<dbReference type="Proteomes" id="UP000002872">
    <property type="component" value="Unassembled WGS sequence"/>
</dbReference>
<dbReference type="HOGENOM" id="CLU_1078036_0_0_1"/>
<evidence type="ECO:0000313" key="4">
    <source>
        <dbReference type="Proteomes" id="UP000002872"/>
    </source>
</evidence>
<feature type="transmembrane region" description="Helical" evidence="2">
    <location>
        <begin position="93"/>
        <end position="112"/>
    </location>
</feature>
<keyword evidence="2" id="KW-0812">Transmembrane</keyword>
<organism evidence="3 4">
    <name type="scientific">Nematocida parisii (strain ERTm3)</name>
    <name type="common">Nematode killer fungus</name>
    <dbReference type="NCBI Taxonomy" id="935791"/>
    <lineage>
        <taxon>Eukaryota</taxon>
        <taxon>Fungi</taxon>
        <taxon>Fungi incertae sedis</taxon>
        <taxon>Microsporidia</taxon>
        <taxon>Nematocida</taxon>
    </lineage>
</organism>
<dbReference type="EMBL" id="GL870876">
    <property type="protein sequence ID" value="EIJ89339.1"/>
    <property type="molecule type" value="Genomic_DNA"/>
</dbReference>
<keyword evidence="2" id="KW-1133">Transmembrane helix</keyword>
<keyword evidence="4" id="KW-1185">Reference proteome</keyword>
<evidence type="ECO:0000256" key="2">
    <source>
        <dbReference type="SAM" id="Phobius"/>
    </source>
</evidence>
<proteinExistence type="predicted"/>
<feature type="region of interest" description="Disordered" evidence="1">
    <location>
        <begin position="1"/>
        <end position="29"/>
    </location>
</feature>
<dbReference type="VEuPathDB" id="MicrosporidiaDB:NEQG_00109"/>
<evidence type="ECO:0000313" key="3">
    <source>
        <dbReference type="EMBL" id="EIJ89339.1"/>
    </source>
</evidence>